<organism evidence="10 11">
    <name type="scientific">Treponema pedis</name>
    <dbReference type="NCBI Taxonomy" id="409322"/>
    <lineage>
        <taxon>Bacteria</taxon>
        <taxon>Pseudomonadati</taxon>
        <taxon>Spirochaetota</taxon>
        <taxon>Spirochaetia</taxon>
        <taxon>Spirochaetales</taxon>
        <taxon>Treponemataceae</taxon>
        <taxon>Treponema</taxon>
    </lineage>
</organism>
<evidence type="ECO:0000256" key="1">
    <source>
        <dbReference type="ARBA" id="ARBA00004236"/>
    </source>
</evidence>
<dbReference type="SUPFAM" id="SSF52540">
    <property type="entry name" value="P-loop containing nucleoside triphosphate hydrolases"/>
    <property type="match status" value="1"/>
</dbReference>
<reference evidence="10 11" key="1">
    <citation type="submission" date="2020-09" db="EMBL/GenBank/DDBJ databases">
        <title>Characterization of Treponema spp. from bovine digital dermatitis in Korea.</title>
        <authorList>
            <person name="Espiritu H.M."/>
            <person name="Cho Y.I."/>
            <person name="Mamuad L."/>
        </authorList>
    </citation>
    <scope>NUCLEOTIDE SEQUENCE [LARGE SCALE GENOMIC DNA]</scope>
    <source>
        <strain evidence="10 11">KS1</strain>
    </source>
</reference>
<feature type="domain" description="ABC transporter" evidence="9">
    <location>
        <begin position="3"/>
        <end position="236"/>
    </location>
</feature>
<dbReference type="EMBL" id="CP061839">
    <property type="protein sequence ID" value="QOW60102.1"/>
    <property type="molecule type" value="Genomic_DNA"/>
</dbReference>
<dbReference type="PROSITE" id="PS50893">
    <property type="entry name" value="ABC_TRANSPORTER_2"/>
    <property type="match status" value="1"/>
</dbReference>
<evidence type="ECO:0000256" key="6">
    <source>
        <dbReference type="ARBA" id="ARBA00022840"/>
    </source>
</evidence>
<dbReference type="PANTHER" id="PTHR43553:SF24">
    <property type="entry name" value="ENERGY-COUPLING FACTOR TRANSPORTER ATP-BINDING PROTEIN ECFA1"/>
    <property type="match status" value="1"/>
</dbReference>
<dbReference type="InterPro" id="IPR027417">
    <property type="entry name" value="P-loop_NTPase"/>
</dbReference>
<name>A0A7S6WN28_9SPIR</name>
<comment type="similarity">
    <text evidence="2">Belongs to the ABC transporter superfamily.</text>
</comment>
<keyword evidence="3" id="KW-0813">Transport</keyword>
<dbReference type="AlphaFoldDB" id="A0A7S6WN28"/>
<evidence type="ECO:0000256" key="4">
    <source>
        <dbReference type="ARBA" id="ARBA00022475"/>
    </source>
</evidence>
<evidence type="ECO:0000256" key="5">
    <source>
        <dbReference type="ARBA" id="ARBA00022741"/>
    </source>
</evidence>
<proteinExistence type="inferred from homology"/>
<keyword evidence="4" id="KW-1003">Cell membrane</keyword>
<dbReference type="GO" id="GO:0043190">
    <property type="term" value="C:ATP-binding cassette (ABC) transporter complex"/>
    <property type="evidence" value="ECO:0007669"/>
    <property type="project" value="TreeGrafter"/>
</dbReference>
<evidence type="ECO:0000259" key="9">
    <source>
        <dbReference type="PROSITE" id="PS50893"/>
    </source>
</evidence>
<dbReference type="PANTHER" id="PTHR43553">
    <property type="entry name" value="HEAVY METAL TRANSPORTER"/>
    <property type="match status" value="1"/>
</dbReference>
<keyword evidence="5" id="KW-0547">Nucleotide-binding</keyword>
<keyword evidence="8" id="KW-0472">Membrane</keyword>
<dbReference type="Proteomes" id="UP000593915">
    <property type="component" value="Chromosome"/>
</dbReference>
<dbReference type="GO" id="GO:0016887">
    <property type="term" value="F:ATP hydrolysis activity"/>
    <property type="evidence" value="ECO:0007669"/>
    <property type="project" value="InterPro"/>
</dbReference>
<keyword evidence="7" id="KW-1278">Translocase</keyword>
<dbReference type="InterPro" id="IPR003593">
    <property type="entry name" value="AAA+_ATPase"/>
</dbReference>
<gene>
    <name evidence="10" type="ORF">IFE08_09635</name>
</gene>
<evidence type="ECO:0000256" key="7">
    <source>
        <dbReference type="ARBA" id="ARBA00022967"/>
    </source>
</evidence>
<dbReference type="Gene3D" id="3.40.50.300">
    <property type="entry name" value="P-loop containing nucleotide triphosphate hydrolases"/>
    <property type="match status" value="1"/>
</dbReference>
<accession>A0A7S6WN28</accession>
<dbReference type="FunFam" id="3.40.50.300:FF:000224">
    <property type="entry name" value="Energy-coupling factor transporter ATP-binding protein EcfA"/>
    <property type="match status" value="1"/>
</dbReference>
<comment type="subcellular location">
    <subcellularLocation>
        <location evidence="1">Cell membrane</location>
    </subcellularLocation>
</comment>
<evidence type="ECO:0000256" key="3">
    <source>
        <dbReference type="ARBA" id="ARBA00022448"/>
    </source>
</evidence>
<evidence type="ECO:0000256" key="2">
    <source>
        <dbReference type="ARBA" id="ARBA00005417"/>
    </source>
</evidence>
<protein>
    <submittedName>
        <fullName evidence="10">ABC transporter ATP-binding protein</fullName>
    </submittedName>
</protein>
<evidence type="ECO:0000313" key="11">
    <source>
        <dbReference type="Proteomes" id="UP000593915"/>
    </source>
</evidence>
<sequence>MAVLIKNLSYTYPDGRQALKNVNMEFQTGKKTAIVGLNGSGKSTLLYHLNGTILPQTGSVSVLGEEVCKKNLNSIRKKAGFLFDYPDHQLFLTTVYEDIGFGLKNLGQDKNATASAVNKILSELNIDHLKDYPPYQLSLGQKKICAIAGILVMQPEIIICDEPFSGLDSRVKENFKNILDDFSAKGKTIIFSTHDQEFCYEWADNIFIMNKGEIIASGETVNIFNNKEILEKAGLVMPKLARLFGNRNPAPRNVEEALNPV</sequence>
<dbReference type="InterPro" id="IPR003439">
    <property type="entry name" value="ABC_transporter-like_ATP-bd"/>
</dbReference>
<dbReference type="SMART" id="SM00382">
    <property type="entry name" value="AAA"/>
    <property type="match status" value="1"/>
</dbReference>
<dbReference type="GO" id="GO:0005524">
    <property type="term" value="F:ATP binding"/>
    <property type="evidence" value="ECO:0007669"/>
    <property type="project" value="UniProtKB-KW"/>
</dbReference>
<dbReference type="GO" id="GO:0042626">
    <property type="term" value="F:ATPase-coupled transmembrane transporter activity"/>
    <property type="evidence" value="ECO:0007669"/>
    <property type="project" value="TreeGrafter"/>
</dbReference>
<dbReference type="InterPro" id="IPR050095">
    <property type="entry name" value="ECF_ABC_transporter_ATP-bd"/>
</dbReference>
<dbReference type="RefSeq" id="WP_194075708.1">
    <property type="nucleotide sequence ID" value="NZ_CP061839.1"/>
</dbReference>
<keyword evidence="6 10" id="KW-0067">ATP-binding</keyword>
<dbReference type="Pfam" id="PF00005">
    <property type="entry name" value="ABC_tran"/>
    <property type="match status" value="1"/>
</dbReference>
<dbReference type="InterPro" id="IPR015856">
    <property type="entry name" value="ABC_transpr_CbiO/EcfA_su"/>
</dbReference>
<evidence type="ECO:0000256" key="8">
    <source>
        <dbReference type="ARBA" id="ARBA00023136"/>
    </source>
</evidence>
<evidence type="ECO:0000313" key="10">
    <source>
        <dbReference type="EMBL" id="QOW60102.1"/>
    </source>
</evidence>
<dbReference type="CDD" id="cd03225">
    <property type="entry name" value="ABC_cobalt_CbiO_domain1"/>
    <property type="match status" value="1"/>
</dbReference>